<organism evidence="2 3">
    <name type="scientific">Eragrostis curvula</name>
    <name type="common">weeping love grass</name>
    <dbReference type="NCBI Taxonomy" id="38414"/>
    <lineage>
        <taxon>Eukaryota</taxon>
        <taxon>Viridiplantae</taxon>
        <taxon>Streptophyta</taxon>
        <taxon>Embryophyta</taxon>
        <taxon>Tracheophyta</taxon>
        <taxon>Spermatophyta</taxon>
        <taxon>Magnoliopsida</taxon>
        <taxon>Liliopsida</taxon>
        <taxon>Poales</taxon>
        <taxon>Poaceae</taxon>
        <taxon>PACMAD clade</taxon>
        <taxon>Chloridoideae</taxon>
        <taxon>Eragrostideae</taxon>
        <taxon>Eragrostidinae</taxon>
        <taxon>Eragrostis</taxon>
    </lineage>
</organism>
<name>A0A5J9SGG4_9POAL</name>
<keyword evidence="3" id="KW-1185">Reference proteome</keyword>
<evidence type="ECO:0000313" key="3">
    <source>
        <dbReference type="Proteomes" id="UP000324897"/>
    </source>
</evidence>
<dbReference type="Gramene" id="TVT97878">
    <property type="protein sequence ID" value="TVT97878"/>
    <property type="gene ID" value="EJB05_56857"/>
</dbReference>
<sequence>MDGCLAADEDENQDTRTCRHPTTAMTAISKGSGAAVRVAQQRCSGMPASTPLPSRTAAAVPVNFGNAPHAPPPQLPTSTKQNVPSPTSTKLPHKEQKPQNCRTNLLPFGSDGWAPPQSSVSKDRSMRQCMDVQLRRRRLVADAHQRQVLAARRLIPMRGGGSQMHGGNSWMHGGGGGDSSIFCGSAWCWLQRLELLQVN</sequence>
<evidence type="ECO:0000313" key="2">
    <source>
        <dbReference type="EMBL" id="TVT97878.1"/>
    </source>
</evidence>
<dbReference type="Proteomes" id="UP000324897">
    <property type="component" value="Unassembled WGS sequence"/>
</dbReference>
<feature type="region of interest" description="Disordered" evidence="1">
    <location>
        <begin position="62"/>
        <end position="126"/>
    </location>
</feature>
<proteinExistence type="predicted"/>
<accession>A0A5J9SGG4</accession>
<comment type="caution">
    <text evidence="2">The sequence shown here is derived from an EMBL/GenBank/DDBJ whole genome shotgun (WGS) entry which is preliminary data.</text>
</comment>
<feature type="compositionally biased region" description="Polar residues" evidence="1">
    <location>
        <begin position="76"/>
        <end position="90"/>
    </location>
</feature>
<feature type="non-terminal residue" evidence="2">
    <location>
        <position position="1"/>
    </location>
</feature>
<protein>
    <submittedName>
        <fullName evidence="2">Uncharacterized protein</fullName>
    </submittedName>
</protein>
<reference evidence="2 3" key="1">
    <citation type="journal article" date="2019" name="Sci. Rep.">
        <title>A high-quality genome of Eragrostis curvula grass provides insights into Poaceae evolution and supports new strategies to enhance forage quality.</title>
        <authorList>
            <person name="Carballo J."/>
            <person name="Santos B.A.C.M."/>
            <person name="Zappacosta D."/>
            <person name="Garbus I."/>
            <person name="Selva J.P."/>
            <person name="Gallo C.A."/>
            <person name="Diaz A."/>
            <person name="Albertini E."/>
            <person name="Caccamo M."/>
            <person name="Echenique V."/>
        </authorList>
    </citation>
    <scope>NUCLEOTIDE SEQUENCE [LARGE SCALE GENOMIC DNA]</scope>
    <source>
        <strain evidence="3">cv. Victoria</strain>
        <tissue evidence="2">Leaf</tissue>
    </source>
</reference>
<dbReference type="EMBL" id="RWGY01000926">
    <property type="protein sequence ID" value="TVT97878.1"/>
    <property type="molecule type" value="Genomic_DNA"/>
</dbReference>
<dbReference type="AlphaFoldDB" id="A0A5J9SGG4"/>
<evidence type="ECO:0000256" key="1">
    <source>
        <dbReference type="SAM" id="MobiDB-lite"/>
    </source>
</evidence>
<gene>
    <name evidence="2" type="ORF">EJB05_56857</name>
</gene>